<reference evidence="2" key="1">
    <citation type="journal article" date="2020" name="Cell">
        <title>Large-Scale Comparative Analyses of Tick Genomes Elucidate Their Genetic Diversity and Vector Capacities.</title>
        <authorList>
            <consortium name="Tick Genome and Microbiome Consortium (TIGMIC)"/>
            <person name="Jia N."/>
            <person name="Wang J."/>
            <person name="Shi W."/>
            <person name="Du L."/>
            <person name="Sun Y."/>
            <person name="Zhan W."/>
            <person name="Jiang J.F."/>
            <person name="Wang Q."/>
            <person name="Zhang B."/>
            <person name="Ji P."/>
            <person name="Bell-Sakyi L."/>
            <person name="Cui X.M."/>
            <person name="Yuan T.T."/>
            <person name="Jiang B.G."/>
            <person name="Yang W.F."/>
            <person name="Lam T.T."/>
            <person name="Chang Q.C."/>
            <person name="Ding S.J."/>
            <person name="Wang X.J."/>
            <person name="Zhu J.G."/>
            <person name="Ruan X.D."/>
            <person name="Zhao L."/>
            <person name="Wei J.T."/>
            <person name="Ye R.Z."/>
            <person name="Que T.C."/>
            <person name="Du C.H."/>
            <person name="Zhou Y.H."/>
            <person name="Cheng J.X."/>
            <person name="Dai P.F."/>
            <person name="Guo W.B."/>
            <person name="Han X.H."/>
            <person name="Huang E.J."/>
            <person name="Li L.F."/>
            <person name="Wei W."/>
            <person name="Gao Y.C."/>
            <person name="Liu J.Z."/>
            <person name="Shao H.Z."/>
            <person name="Wang X."/>
            <person name="Wang C.C."/>
            <person name="Yang T.C."/>
            <person name="Huo Q.B."/>
            <person name="Li W."/>
            <person name="Chen H.Y."/>
            <person name="Chen S.E."/>
            <person name="Zhou L.G."/>
            <person name="Ni X.B."/>
            <person name="Tian J.H."/>
            <person name="Sheng Y."/>
            <person name="Liu T."/>
            <person name="Pan Y.S."/>
            <person name="Xia L.Y."/>
            <person name="Li J."/>
            <person name="Zhao F."/>
            <person name="Cao W.C."/>
        </authorList>
    </citation>
    <scope>NUCLEOTIDE SEQUENCE</scope>
    <source>
        <strain evidence="2">Rmic-2018</strain>
    </source>
</reference>
<proteinExistence type="predicted"/>
<accession>A0A9J6EUZ6</accession>
<dbReference type="InterPro" id="IPR005135">
    <property type="entry name" value="Endo/exonuclease/phosphatase"/>
</dbReference>
<dbReference type="Proteomes" id="UP000821866">
    <property type="component" value="Chromosome 10"/>
</dbReference>
<gene>
    <name evidence="2" type="ORF">HPB51_020889</name>
</gene>
<keyword evidence="3" id="KW-1185">Reference proteome</keyword>
<name>A0A9J6EUZ6_RHIMP</name>
<dbReference type="GO" id="GO:0003824">
    <property type="term" value="F:catalytic activity"/>
    <property type="evidence" value="ECO:0007669"/>
    <property type="project" value="InterPro"/>
</dbReference>
<dbReference type="InterPro" id="IPR036691">
    <property type="entry name" value="Endo/exonu/phosph_ase_sf"/>
</dbReference>
<organism evidence="2 3">
    <name type="scientific">Rhipicephalus microplus</name>
    <name type="common">Cattle tick</name>
    <name type="synonym">Boophilus microplus</name>
    <dbReference type="NCBI Taxonomy" id="6941"/>
    <lineage>
        <taxon>Eukaryota</taxon>
        <taxon>Metazoa</taxon>
        <taxon>Ecdysozoa</taxon>
        <taxon>Arthropoda</taxon>
        <taxon>Chelicerata</taxon>
        <taxon>Arachnida</taxon>
        <taxon>Acari</taxon>
        <taxon>Parasitiformes</taxon>
        <taxon>Ixodida</taxon>
        <taxon>Ixodoidea</taxon>
        <taxon>Ixodidae</taxon>
        <taxon>Rhipicephalinae</taxon>
        <taxon>Rhipicephalus</taxon>
        <taxon>Boophilus</taxon>
    </lineage>
</organism>
<evidence type="ECO:0000313" key="3">
    <source>
        <dbReference type="Proteomes" id="UP000821866"/>
    </source>
</evidence>
<comment type="caution">
    <text evidence="2">The sequence shown here is derived from an EMBL/GenBank/DDBJ whole genome shotgun (WGS) entry which is preliminary data.</text>
</comment>
<evidence type="ECO:0000259" key="1">
    <source>
        <dbReference type="Pfam" id="PF14529"/>
    </source>
</evidence>
<sequence length="178" mass="19923">MGAKRGSRCSCVRRRCEATRLVMSADCVGCLLMVDWLTPHLKHWIRNNAKAGQLRLSLSPKSNGDGLTTGTGTVTRLTLSPDFKRARDIATLVRKDISFVEKTTLTYKQGLKPQLVEIFSSRASKANIFLLNVYSPPRDRLRNFNSFFLVATKQAKNKPLMIAGEFNAHSKSWGYSIS</sequence>
<dbReference type="Pfam" id="PF14529">
    <property type="entry name" value="Exo_endo_phos_2"/>
    <property type="match status" value="1"/>
</dbReference>
<protein>
    <recommendedName>
        <fullName evidence="1">Endonuclease/exonuclease/phosphatase domain-containing protein</fullName>
    </recommendedName>
</protein>
<dbReference type="EMBL" id="JABSTU010000002">
    <property type="protein sequence ID" value="KAH8038052.1"/>
    <property type="molecule type" value="Genomic_DNA"/>
</dbReference>
<dbReference type="Gene3D" id="3.60.10.10">
    <property type="entry name" value="Endonuclease/exonuclease/phosphatase"/>
    <property type="match status" value="1"/>
</dbReference>
<dbReference type="AlphaFoldDB" id="A0A9J6EUZ6"/>
<reference evidence="2" key="2">
    <citation type="submission" date="2021-09" db="EMBL/GenBank/DDBJ databases">
        <authorList>
            <person name="Jia N."/>
            <person name="Wang J."/>
            <person name="Shi W."/>
            <person name="Du L."/>
            <person name="Sun Y."/>
            <person name="Zhan W."/>
            <person name="Jiang J."/>
            <person name="Wang Q."/>
            <person name="Zhang B."/>
            <person name="Ji P."/>
            <person name="Sakyi L.B."/>
            <person name="Cui X."/>
            <person name="Yuan T."/>
            <person name="Jiang B."/>
            <person name="Yang W."/>
            <person name="Lam T.T.-Y."/>
            <person name="Chang Q."/>
            <person name="Ding S."/>
            <person name="Wang X."/>
            <person name="Zhu J."/>
            <person name="Ruan X."/>
            <person name="Zhao L."/>
            <person name="Wei J."/>
            <person name="Que T."/>
            <person name="Du C."/>
            <person name="Cheng J."/>
            <person name="Dai P."/>
            <person name="Han X."/>
            <person name="Huang E."/>
            <person name="Gao Y."/>
            <person name="Liu J."/>
            <person name="Shao H."/>
            <person name="Ye R."/>
            <person name="Li L."/>
            <person name="Wei W."/>
            <person name="Wang X."/>
            <person name="Wang C."/>
            <person name="Huo Q."/>
            <person name="Li W."/>
            <person name="Guo W."/>
            <person name="Chen H."/>
            <person name="Chen S."/>
            <person name="Zhou L."/>
            <person name="Zhou L."/>
            <person name="Ni X."/>
            <person name="Tian J."/>
            <person name="Zhou Y."/>
            <person name="Sheng Y."/>
            <person name="Liu T."/>
            <person name="Pan Y."/>
            <person name="Xia L."/>
            <person name="Li J."/>
            <person name="Zhao F."/>
            <person name="Cao W."/>
        </authorList>
    </citation>
    <scope>NUCLEOTIDE SEQUENCE</scope>
    <source>
        <strain evidence="2">Rmic-2018</strain>
        <tissue evidence="2">Larvae</tissue>
    </source>
</reference>
<evidence type="ECO:0000313" key="2">
    <source>
        <dbReference type="EMBL" id="KAH8038052.1"/>
    </source>
</evidence>
<feature type="domain" description="Endonuclease/exonuclease/phosphatase" evidence="1">
    <location>
        <begin position="129"/>
        <end position="175"/>
    </location>
</feature>
<dbReference type="SUPFAM" id="SSF56219">
    <property type="entry name" value="DNase I-like"/>
    <property type="match status" value="1"/>
</dbReference>